<protein>
    <recommendedName>
        <fullName evidence="2">Retrotransposon gag domain-containing protein</fullName>
    </recommendedName>
</protein>
<evidence type="ECO:0000313" key="3">
    <source>
        <dbReference type="EMBL" id="CEM30116.1"/>
    </source>
</evidence>
<reference evidence="3" key="1">
    <citation type="submission" date="2014-11" db="EMBL/GenBank/DDBJ databases">
        <authorList>
            <person name="Otto D Thomas"/>
            <person name="Naeem Raeece"/>
        </authorList>
    </citation>
    <scope>NUCLEOTIDE SEQUENCE</scope>
</reference>
<dbReference type="PANTHER" id="PTHR33223:SF8">
    <property type="entry name" value="OS04G0172440 PROTEIN"/>
    <property type="match status" value="1"/>
</dbReference>
<dbReference type="InterPro" id="IPR005162">
    <property type="entry name" value="Retrotrans_gag_dom"/>
</dbReference>
<proteinExistence type="predicted"/>
<feature type="compositionally biased region" description="Basic and acidic residues" evidence="1">
    <location>
        <begin position="19"/>
        <end position="46"/>
    </location>
</feature>
<feature type="region of interest" description="Disordered" evidence="1">
    <location>
        <begin position="1"/>
        <end position="63"/>
    </location>
</feature>
<dbReference type="VEuPathDB" id="CryptoDB:Cvel_22187"/>
<dbReference type="Pfam" id="PF03732">
    <property type="entry name" value="Retrotrans_gag"/>
    <property type="match status" value="1"/>
</dbReference>
<evidence type="ECO:0000256" key="1">
    <source>
        <dbReference type="SAM" id="MobiDB-lite"/>
    </source>
</evidence>
<dbReference type="PANTHER" id="PTHR33223">
    <property type="entry name" value="CCHC-TYPE DOMAIN-CONTAINING PROTEIN"/>
    <property type="match status" value="1"/>
</dbReference>
<dbReference type="EMBL" id="CDMZ01001276">
    <property type="protein sequence ID" value="CEM30116.1"/>
    <property type="molecule type" value="Genomic_DNA"/>
</dbReference>
<gene>
    <name evidence="3" type="ORF">Cvel_22187</name>
</gene>
<feature type="compositionally biased region" description="Polar residues" evidence="1">
    <location>
        <begin position="47"/>
        <end position="59"/>
    </location>
</feature>
<dbReference type="AlphaFoldDB" id="A0A0G4GJJ4"/>
<evidence type="ECO:0000259" key="2">
    <source>
        <dbReference type="Pfam" id="PF03732"/>
    </source>
</evidence>
<name>A0A0G4GJJ4_9ALVE</name>
<sequence>MGVKVHVNEDGTAAVEFQQPEKRNGTQTAAEEKSEPTQKKKLETHQTNKTSNLDNSANKPSIGLPRVRMELPTFDGNRLMSHPFWNSLLCLHRRLEWTIEDLRDIYLPTALTGPARTWYERQSPSWLSAILTEDALQKLFMKKYGIDAREKDCRRRSLLHITQKTDKTLSEYGSRFEELCKSANQPTNDADALAAFTDGLKDGRIRIQMERDMYTSFEELQADLRKWEGILRRPHLGEEDRPAKCRRINALEQRQAEPEEKRIPEKLQNIINQFA</sequence>
<organism evidence="3">
    <name type="scientific">Chromera velia CCMP2878</name>
    <dbReference type="NCBI Taxonomy" id="1169474"/>
    <lineage>
        <taxon>Eukaryota</taxon>
        <taxon>Sar</taxon>
        <taxon>Alveolata</taxon>
        <taxon>Colpodellida</taxon>
        <taxon>Chromeraceae</taxon>
        <taxon>Chromera</taxon>
    </lineage>
</organism>
<accession>A0A0G4GJJ4</accession>
<feature type="domain" description="Retrotransposon gag" evidence="2">
    <location>
        <begin position="107"/>
        <end position="202"/>
    </location>
</feature>
<dbReference type="PhylomeDB" id="A0A0G4GJJ4"/>